<evidence type="ECO:0000313" key="2">
    <source>
        <dbReference type="Proteomes" id="UP000838412"/>
    </source>
</evidence>
<evidence type="ECO:0000313" key="1">
    <source>
        <dbReference type="EMBL" id="CAH1242371.1"/>
    </source>
</evidence>
<keyword evidence="2" id="KW-1185">Reference proteome</keyword>
<dbReference type="Proteomes" id="UP000838412">
    <property type="component" value="Chromosome 12"/>
</dbReference>
<dbReference type="OrthoDB" id="5987860at2759"/>
<dbReference type="EMBL" id="OV696697">
    <property type="protein sequence ID" value="CAH1242371.1"/>
    <property type="molecule type" value="Genomic_DNA"/>
</dbReference>
<organism evidence="1 2">
    <name type="scientific">Branchiostoma lanceolatum</name>
    <name type="common">Common lancelet</name>
    <name type="synonym">Amphioxus lanceolatum</name>
    <dbReference type="NCBI Taxonomy" id="7740"/>
    <lineage>
        <taxon>Eukaryota</taxon>
        <taxon>Metazoa</taxon>
        <taxon>Chordata</taxon>
        <taxon>Cephalochordata</taxon>
        <taxon>Leptocardii</taxon>
        <taxon>Amphioxiformes</taxon>
        <taxon>Branchiostomatidae</taxon>
        <taxon>Branchiostoma</taxon>
    </lineage>
</organism>
<name>A0A8K0E4Z1_BRALA</name>
<dbReference type="AlphaFoldDB" id="A0A8K0E4Z1"/>
<protein>
    <submittedName>
        <fullName evidence="1">Hypp6628 protein</fullName>
    </submittedName>
</protein>
<proteinExistence type="predicted"/>
<gene>
    <name evidence="1" type="primary">Hypp6628</name>
    <name evidence="1" type="ORF">BLAG_LOCUS5668</name>
</gene>
<reference evidence="1" key="1">
    <citation type="submission" date="2022-01" db="EMBL/GenBank/DDBJ databases">
        <authorList>
            <person name="Braso-Vives M."/>
        </authorList>
    </citation>
    <scope>NUCLEOTIDE SEQUENCE</scope>
</reference>
<accession>A0A8K0E4Z1</accession>
<sequence>MLCYMIAGAGVKTHFYWSMKTSNGDPDLLQSRLDNIVRHYQNDHRNCFAGNDQYRGARCRTDPNYLPQRTTLRDPVAIQLTTQWIRDTQIYKNPLDYVHNEHVDREYTSITRRQSATNPRAVEGHKVLKRKGNNFKATIWDTYMDTIFPAVN</sequence>